<feature type="chain" id="PRO_5034086459" evidence="1">
    <location>
        <begin position="21"/>
        <end position="185"/>
    </location>
</feature>
<organism evidence="2 3">
    <name type="scientific">Prolemur simus</name>
    <name type="common">Greater bamboo lemur</name>
    <name type="synonym">Hapalemur simus</name>
    <dbReference type="NCBI Taxonomy" id="1328070"/>
    <lineage>
        <taxon>Eukaryota</taxon>
        <taxon>Metazoa</taxon>
        <taxon>Chordata</taxon>
        <taxon>Craniata</taxon>
        <taxon>Vertebrata</taxon>
        <taxon>Euteleostomi</taxon>
        <taxon>Mammalia</taxon>
        <taxon>Eutheria</taxon>
        <taxon>Euarchontoglires</taxon>
        <taxon>Primates</taxon>
        <taxon>Strepsirrhini</taxon>
        <taxon>Lemuriformes</taxon>
        <taxon>Lemuridae</taxon>
        <taxon>Prolemur</taxon>
    </lineage>
</organism>
<evidence type="ECO:0000313" key="3">
    <source>
        <dbReference type="Proteomes" id="UP000694414"/>
    </source>
</evidence>
<reference evidence="2" key="2">
    <citation type="submission" date="2025-09" db="UniProtKB">
        <authorList>
            <consortium name="Ensembl"/>
        </authorList>
    </citation>
    <scope>IDENTIFICATION</scope>
</reference>
<evidence type="ECO:0000313" key="2">
    <source>
        <dbReference type="Ensembl" id="ENSPSMP00000019330.1"/>
    </source>
</evidence>
<sequence>MVLLRLLVLLFALVVTDLHSLPWFINVSESQGPGTILQSFSFNCSSHTPTLELLDVQPATTFFNRPSLARWQGIYVGKVTLSSSARLDALMVNHYKLQLRFTCGNYVMEGPLFVDVQRDPGHIQCAGQFASQAGEMIQVPETVTPGARLYTLLLPGLESQGAQVSPAHGIVGDKMRPLHDVGSWR</sequence>
<feature type="signal peptide" evidence="1">
    <location>
        <begin position="1"/>
        <end position="20"/>
    </location>
</feature>
<dbReference type="AlphaFoldDB" id="A0A8C8ZQX8"/>
<dbReference type="Proteomes" id="UP000694414">
    <property type="component" value="Unplaced"/>
</dbReference>
<dbReference type="GeneTree" id="ENSGT00940000162824"/>
<evidence type="ECO:0000256" key="1">
    <source>
        <dbReference type="SAM" id="SignalP"/>
    </source>
</evidence>
<keyword evidence="3" id="KW-1185">Reference proteome</keyword>
<name>A0A8C8ZQX8_PROSS</name>
<accession>A0A8C8ZQX8</accession>
<protein>
    <submittedName>
        <fullName evidence="2">Cadherin related family member 4</fullName>
    </submittedName>
</protein>
<gene>
    <name evidence="2" type="primary">CDHR4</name>
</gene>
<reference evidence="2" key="1">
    <citation type="submission" date="2025-08" db="UniProtKB">
        <authorList>
            <consortium name="Ensembl"/>
        </authorList>
    </citation>
    <scope>IDENTIFICATION</scope>
</reference>
<dbReference type="Ensembl" id="ENSPSMT00000022391.1">
    <property type="protein sequence ID" value="ENSPSMP00000019330.1"/>
    <property type="gene ID" value="ENSPSMG00000013628.1"/>
</dbReference>
<keyword evidence="1" id="KW-0732">Signal</keyword>
<proteinExistence type="predicted"/>